<dbReference type="InterPro" id="IPR016047">
    <property type="entry name" value="M23ase_b-sheet_dom"/>
</dbReference>
<protein>
    <submittedName>
        <fullName evidence="9">M23 family metallopeptidase</fullName>
    </submittedName>
</protein>
<keyword evidence="3" id="KW-0479">Metal-binding</keyword>
<evidence type="ECO:0000313" key="9">
    <source>
        <dbReference type="EMBL" id="MCJ1960353.1"/>
    </source>
</evidence>
<dbReference type="Gene3D" id="3.10.450.350">
    <property type="match status" value="1"/>
</dbReference>
<evidence type="ECO:0000313" key="10">
    <source>
        <dbReference type="Proteomes" id="UP001162802"/>
    </source>
</evidence>
<feature type="region of interest" description="Disordered" evidence="7">
    <location>
        <begin position="1"/>
        <end position="28"/>
    </location>
</feature>
<keyword evidence="10" id="KW-1185">Reference proteome</keyword>
<dbReference type="RefSeq" id="WP_243798383.1">
    <property type="nucleotide sequence ID" value="NZ_JALHAT010000006.1"/>
</dbReference>
<dbReference type="PANTHER" id="PTHR21666:SF288">
    <property type="entry name" value="CELL DIVISION PROTEIN YTFB"/>
    <property type="match status" value="1"/>
</dbReference>
<accession>A0ABT0AAX0</accession>
<comment type="caution">
    <text evidence="9">The sequence shown here is derived from an EMBL/GenBank/DDBJ whole genome shotgun (WGS) entry which is preliminary data.</text>
</comment>
<evidence type="ECO:0000256" key="6">
    <source>
        <dbReference type="ARBA" id="ARBA00023049"/>
    </source>
</evidence>
<dbReference type="Gene3D" id="2.70.70.10">
    <property type="entry name" value="Glucose Permease (Domain IIA)"/>
    <property type="match status" value="1"/>
</dbReference>
<evidence type="ECO:0000256" key="5">
    <source>
        <dbReference type="ARBA" id="ARBA00022833"/>
    </source>
</evidence>
<proteinExistence type="predicted"/>
<dbReference type="Proteomes" id="UP001162802">
    <property type="component" value="Unassembled WGS sequence"/>
</dbReference>
<evidence type="ECO:0000256" key="3">
    <source>
        <dbReference type="ARBA" id="ARBA00022723"/>
    </source>
</evidence>
<dbReference type="PANTHER" id="PTHR21666">
    <property type="entry name" value="PEPTIDASE-RELATED"/>
    <property type="match status" value="1"/>
</dbReference>
<organism evidence="9 10">
    <name type="scientific">Novosphingobium mangrovi</name>
    <name type="common">ex Hu et al. 2023</name>
    <dbReference type="NCBI Taxonomy" id="2930094"/>
    <lineage>
        <taxon>Bacteria</taxon>
        <taxon>Pseudomonadati</taxon>
        <taxon>Pseudomonadota</taxon>
        <taxon>Alphaproteobacteria</taxon>
        <taxon>Sphingomonadales</taxon>
        <taxon>Sphingomonadaceae</taxon>
        <taxon>Novosphingobium</taxon>
    </lineage>
</organism>
<gene>
    <name evidence="9" type="ORF">MTR65_06665</name>
</gene>
<dbReference type="InterPro" id="IPR050570">
    <property type="entry name" value="Cell_wall_metabolism_enzyme"/>
</dbReference>
<feature type="domain" description="M23ase beta-sheet core" evidence="8">
    <location>
        <begin position="378"/>
        <end position="473"/>
    </location>
</feature>
<dbReference type="CDD" id="cd12797">
    <property type="entry name" value="M23_peptidase"/>
    <property type="match status" value="1"/>
</dbReference>
<reference evidence="9" key="1">
    <citation type="submission" date="2022-03" db="EMBL/GenBank/DDBJ databases">
        <title>Identification of a novel bacterium isolated from mangrove sediments.</title>
        <authorList>
            <person name="Pan X."/>
        </authorList>
    </citation>
    <scope>NUCLEOTIDE SEQUENCE</scope>
    <source>
        <strain evidence="9">B2637</strain>
    </source>
</reference>
<dbReference type="InterPro" id="IPR011055">
    <property type="entry name" value="Dup_hybrid_motif"/>
</dbReference>
<dbReference type="Pfam" id="PF01551">
    <property type="entry name" value="Peptidase_M23"/>
    <property type="match status" value="1"/>
</dbReference>
<name>A0ABT0AAX0_9SPHN</name>
<keyword evidence="4" id="KW-0378">Hydrolase</keyword>
<evidence type="ECO:0000256" key="2">
    <source>
        <dbReference type="ARBA" id="ARBA00022670"/>
    </source>
</evidence>
<sequence length="534" mass="57183">MRVFKGHGRGSQDEAHDTRTPASLSHDQMIGAERAGARSARGGLRASVEAWCQQVDLAPDLASDIGSRRWFRGLATLVGLGAVAFAFWPDFSAVEAATFTPLEERVRDEFRSQTIAPLALGGDSGRHMGASPLVRPLASVPERPRIDLVSTLGRGDSLSRMLGRAGVGALDVAEVENLIEGTLPPSEIESGTQFDITLGQRPGPRSPRVLESLSFRARFDLDLSVERGEGDTQGPLRLVRHPIHVDATPLRIRGKVGSSLYRSARAAGAPVAAIQAYLRAIDKYISLDSDIGSDDEFDMILAYKRSAKGDRKLGDLLYAGIAHGGKKRLQLLRWGEDGQMLAADTAGKAREVPIGAPVAGRVTSNYGMRRHPILGYKRMHAGIDYGARHGTPIHAVAAGRVSFSGRHGGHGNYVRLEHSGGLATGYGHMSRIAVKRGERVKAGEVIGYVGSTGLSTGPHLHLEAYRGGRTINPAGLKILASPQLDKRERAAFETRLQNLLTLEPGAALADIAPPPDAEADTVREIDRLAPQQVG</sequence>
<dbReference type="SUPFAM" id="SSF51261">
    <property type="entry name" value="Duplicated hybrid motif"/>
    <property type="match status" value="1"/>
</dbReference>
<dbReference type="EMBL" id="JALHAT010000006">
    <property type="protein sequence ID" value="MCJ1960353.1"/>
    <property type="molecule type" value="Genomic_DNA"/>
</dbReference>
<evidence type="ECO:0000259" key="8">
    <source>
        <dbReference type="Pfam" id="PF01551"/>
    </source>
</evidence>
<comment type="cofactor">
    <cofactor evidence="1">
        <name>Zn(2+)</name>
        <dbReference type="ChEBI" id="CHEBI:29105"/>
    </cofactor>
</comment>
<keyword evidence="2" id="KW-0645">Protease</keyword>
<evidence type="ECO:0000256" key="1">
    <source>
        <dbReference type="ARBA" id="ARBA00001947"/>
    </source>
</evidence>
<keyword evidence="5" id="KW-0862">Zinc</keyword>
<evidence type="ECO:0000256" key="7">
    <source>
        <dbReference type="SAM" id="MobiDB-lite"/>
    </source>
</evidence>
<feature type="compositionally biased region" description="Basic and acidic residues" evidence="7">
    <location>
        <begin position="10"/>
        <end position="19"/>
    </location>
</feature>
<evidence type="ECO:0000256" key="4">
    <source>
        <dbReference type="ARBA" id="ARBA00022801"/>
    </source>
</evidence>
<keyword evidence="6" id="KW-0482">Metalloprotease</keyword>